<dbReference type="GO" id="GO:0005524">
    <property type="term" value="F:ATP binding"/>
    <property type="evidence" value="ECO:0007669"/>
    <property type="project" value="UniProtKB-KW"/>
</dbReference>
<evidence type="ECO:0000256" key="5">
    <source>
        <dbReference type="ARBA" id="ARBA00022840"/>
    </source>
</evidence>
<dbReference type="GO" id="GO:0004856">
    <property type="term" value="F:D-xylulokinase activity"/>
    <property type="evidence" value="ECO:0007669"/>
    <property type="project" value="UniProtKB-EC"/>
</dbReference>
<evidence type="ECO:0000256" key="6">
    <source>
        <dbReference type="RuleBase" id="RU364073"/>
    </source>
</evidence>
<dbReference type="SUPFAM" id="SSF53067">
    <property type="entry name" value="Actin-like ATPase domain"/>
    <property type="match status" value="2"/>
</dbReference>
<keyword evidence="2 6" id="KW-0808">Transferase</keyword>
<sequence>MLILHFCSSVKTAVIEQKDCFLFIPVVFLNMEMYLSIDVGTTGLKVALIEGAGNMIASDYTEYPMSSPQPGYSEQDPEAWWQGFIKGCHSLKARCPQEFAAILGIGICGQMHTQVYLDKNDRVLRPAITWMDQRSSSIVERIQQDPSSRDLVFQETKNFTTTTYTAPQVKWVQENQPEIWSQVRHILVAKDYLKYKLTGKMMMDYAEASGTLLFDVVKETWSDKMFELFGIPRGYFPELAPSDVIMGHVSAEAAQLTGITAGTPVANGSADCLSAALGAGMIHSGQVTLIIGTAGVIAVCSDKPLVDPQYQTLCWHYCLRNKWVTLGITQTAGQSLHWFKNAFDADKEQHSSGDIFNEYNQAIQNIPDGSEGLIFLPYLNGERTPYWDASARGVFFGINLFTTKGHCIKAIMEGVSFALRNCVETVESLGIAIDEIRAVGGGLKSPVWLNTVGKILRKPIYTVEMPDTGLIGNMILCQQALKGPAETVPTLAKPAQKIHYPEASAVYEKRYTTFLTLYENLKQTFKNSTM</sequence>
<proteinExistence type="inferred from homology"/>
<name>A0A081C8S4_VECG1</name>
<dbReference type="InterPro" id="IPR018484">
    <property type="entry name" value="FGGY_N"/>
</dbReference>
<keyword evidence="6" id="KW-0859">Xylose metabolism</keyword>
<evidence type="ECO:0000256" key="4">
    <source>
        <dbReference type="ARBA" id="ARBA00022777"/>
    </source>
</evidence>
<reference evidence="9" key="1">
    <citation type="journal article" date="2015" name="PeerJ">
        <title>First genomic representation of candidate bacterial phylum KSB3 points to enhanced environmental sensing as a trigger of wastewater bulking.</title>
        <authorList>
            <person name="Sekiguchi Y."/>
            <person name="Ohashi A."/>
            <person name="Parks D.H."/>
            <person name="Yamauchi T."/>
            <person name="Tyson G.W."/>
            <person name="Hugenholtz P."/>
        </authorList>
    </citation>
    <scope>NUCLEOTIDE SEQUENCE [LARGE SCALE GENOMIC DNA]</scope>
</reference>
<dbReference type="HOGENOM" id="CLU_009281_3_0_0"/>
<gene>
    <name evidence="6" type="primary">xylB</name>
    <name evidence="9" type="ORF">U27_00877</name>
</gene>
<keyword evidence="3 6" id="KW-0547">Nucleotide-binding</keyword>
<dbReference type="Proteomes" id="UP000030661">
    <property type="component" value="Unassembled WGS sequence"/>
</dbReference>
<organism evidence="9">
    <name type="scientific">Vecturithrix granuli</name>
    <dbReference type="NCBI Taxonomy" id="1499967"/>
    <lineage>
        <taxon>Bacteria</taxon>
        <taxon>Candidatus Moduliflexota</taxon>
        <taxon>Candidatus Vecturitrichia</taxon>
        <taxon>Candidatus Vecturitrichales</taxon>
        <taxon>Candidatus Vecturitrichaceae</taxon>
        <taxon>Candidatus Vecturithrix</taxon>
    </lineage>
</organism>
<dbReference type="PANTHER" id="PTHR43095:SF5">
    <property type="entry name" value="XYLULOSE KINASE"/>
    <property type="match status" value="1"/>
</dbReference>
<dbReference type="InterPro" id="IPR006000">
    <property type="entry name" value="Xylulokinase"/>
</dbReference>
<dbReference type="GO" id="GO:0042732">
    <property type="term" value="P:D-xylose metabolic process"/>
    <property type="evidence" value="ECO:0007669"/>
    <property type="project" value="UniProtKB-KW"/>
</dbReference>
<dbReference type="InterPro" id="IPR050406">
    <property type="entry name" value="FGGY_Carb_Kinase"/>
</dbReference>
<dbReference type="eggNOG" id="COG1070">
    <property type="taxonomic scope" value="Bacteria"/>
</dbReference>
<dbReference type="InterPro" id="IPR018485">
    <property type="entry name" value="FGGY_C"/>
</dbReference>
<keyword evidence="4 6" id="KW-0418">Kinase</keyword>
<dbReference type="Gene3D" id="3.30.420.40">
    <property type="match status" value="2"/>
</dbReference>
<dbReference type="EMBL" id="DF820476">
    <property type="protein sequence ID" value="GAK60979.1"/>
    <property type="molecule type" value="Genomic_DNA"/>
</dbReference>
<dbReference type="Pfam" id="PF00370">
    <property type="entry name" value="FGGY_N"/>
    <property type="match status" value="1"/>
</dbReference>
<evidence type="ECO:0000259" key="7">
    <source>
        <dbReference type="Pfam" id="PF00370"/>
    </source>
</evidence>
<dbReference type="InterPro" id="IPR000577">
    <property type="entry name" value="Carb_kinase_FGGY"/>
</dbReference>
<protein>
    <recommendedName>
        <fullName evidence="6">Xylulose kinase</fullName>
        <shortName evidence="6">Xylulokinase</shortName>
        <ecNumber evidence="6">2.7.1.17</ecNumber>
    </recommendedName>
</protein>
<feature type="domain" description="Carbohydrate kinase FGGY N-terminal" evidence="7">
    <location>
        <begin position="33"/>
        <end position="278"/>
    </location>
</feature>
<accession>A0A081C8S4</accession>
<dbReference type="Pfam" id="PF02782">
    <property type="entry name" value="FGGY_C"/>
    <property type="match status" value="1"/>
</dbReference>
<evidence type="ECO:0000313" key="10">
    <source>
        <dbReference type="Proteomes" id="UP000030661"/>
    </source>
</evidence>
<dbReference type="AlphaFoldDB" id="A0A081C8S4"/>
<dbReference type="PANTHER" id="PTHR43095">
    <property type="entry name" value="SUGAR KINASE"/>
    <property type="match status" value="1"/>
</dbReference>
<evidence type="ECO:0000259" key="8">
    <source>
        <dbReference type="Pfam" id="PF02782"/>
    </source>
</evidence>
<evidence type="ECO:0000256" key="2">
    <source>
        <dbReference type="ARBA" id="ARBA00022679"/>
    </source>
</evidence>
<dbReference type="PIRSF" id="PIRSF000538">
    <property type="entry name" value="GlpK"/>
    <property type="match status" value="1"/>
</dbReference>
<comment type="catalytic activity">
    <reaction evidence="6">
        <text>D-xylulose + ATP = D-xylulose 5-phosphate + ADP + H(+)</text>
        <dbReference type="Rhea" id="RHEA:10964"/>
        <dbReference type="ChEBI" id="CHEBI:15378"/>
        <dbReference type="ChEBI" id="CHEBI:17140"/>
        <dbReference type="ChEBI" id="CHEBI:30616"/>
        <dbReference type="ChEBI" id="CHEBI:57737"/>
        <dbReference type="ChEBI" id="CHEBI:456216"/>
        <dbReference type="EC" id="2.7.1.17"/>
    </reaction>
</comment>
<dbReference type="CDD" id="cd07808">
    <property type="entry name" value="ASKHA_NBD_FGGY_EcXK-like"/>
    <property type="match status" value="1"/>
</dbReference>
<dbReference type="GO" id="GO:0005997">
    <property type="term" value="P:xylulose metabolic process"/>
    <property type="evidence" value="ECO:0007669"/>
    <property type="project" value="InterPro"/>
</dbReference>
<dbReference type="EC" id="2.7.1.17" evidence="6"/>
<keyword evidence="6" id="KW-0119">Carbohydrate metabolism</keyword>
<comment type="similarity">
    <text evidence="1 6">Belongs to the FGGY kinase family.</text>
</comment>
<feature type="domain" description="Carbohydrate kinase FGGY C-terminal" evidence="8">
    <location>
        <begin position="289"/>
        <end position="477"/>
    </location>
</feature>
<dbReference type="NCBIfam" id="TIGR01312">
    <property type="entry name" value="XylB"/>
    <property type="match status" value="1"/>
</dbReference>
<keyword evidence="10" id="KW-1185">Reference proteome</keyword>
<dbReference type="STRING" id="1499967.U27_00877"/>
<dbReference type="InterPro" id="IPR043129">
    <property type="entry name" value="ATPase_NBD"/>
</dbReference>
<evidence type="ECO:0000256" key="1">
    <source>
        <dbReference type="ARBA" id="ARBA00009156"/>
    </source>
</evidence>
<evidence type="ECO:0000313" key="9">
    <source>
        <dbReference type="EMBL" id="GAK60979.1"/>
    </source>
</evidence>
<keyword evidence="5 6" id="KW-0067">ATP-binding</keyword>
<evidence type="ECO:0000256" key="3">
    <source>
        <dbReference type="ARBA" id="ARBA00022741"/>
    </source>
</evidence>